<keyword evidence="4" id="KW-0862">Zinc</keyword>
<keyword evidence="8" id="KW-0804">Transcription</keyword>
<evidence type="ECO:0000313" key="9">
    <source>
        <dbReference type="EMBL" id="AHM25226.1"/>
    </source>
</evidence>
<dbReference type="InterPro" id="IPR007944">
    <property type="entry name" value="FlhC"/>
</dbReference>
<keyword evidence="5" id="KW-0805">Transcription regulation</keyword>
<keyword evidence="9" id="KW-0282">Flagellum</keyword>
<evidence type="ECO:0000256" key="1">
    <source>
        <dbReference type="ARBA" id="ARBA00022490"/>
    </source>
</evidence>
<keyword evidence="2" id="KW-0479">Metal-binding</keyword>
<dbReference type="GO" id="GO:0003677">
    <property type="term" value="F:DNA binding"/>
    <property type="evidence" value="ECO:0007669"/>
    <property type="project" value="UniProtKB-KW"/>
</dbReference>
<evidence type="ECO:0000256" key="3">
    <source>
        <dbReference type="ARBA" id="ARBA00022795"/>
    </source>
</evidence>
<keyword evidence="3" id="KW-1005">Bacterial flagellum biogenesis</keyword>
<dbReference type="GO" id="GO:1902208">
    <property type="term" value="P:regulation of bacterial-type flagellum assembly"/>
    <property type="evidence" value="ECO:0007669"/>
    <property type="project" value="InterPro"/>
</dbReference>
<gene>
    <name evidence="9" type="ORF">K531_00440</name>
</gene>
<dbReference type="GO" id="GO:0045893">
    <property type="term" value="P:positive regulation of DNA-templated transcription"/>
    <property type="evidence" value="ECO:0007669"/>
    <property type="project" value="InterPro"/>
</dbReference>
<name>A0A096XHM5_VIBCL</name>
<proteinExistence type="predicted"/>
<dbReference type="AlphaFoldDB" id="A0A096XHM5"/>
<evidence type="ECO:0000256" key="2">
    <source>
        <dbReference type="ARBA" id="ARBA00022723"/>
    </source>
</evidence>
<dbReference type="GO" id="GO:0044781">
    <property type="term" value="P:bacterial-type flagellum organization"/>
    <property type="evidence" value="ECO:0007669"/>
    <property type="project" value="UniProtKB-KW"/>
</dbReference>
<keyword evidence="6" id="KW-0238">DNA-binding</keyword>
<dbReference type="EMBL" id="KC886258">
    <property type="protein sequence ID" value="AHM25226.1"/>
    <property type="molecule type" value="Genomic_DNA"/>
</dbReference>
<keyword evidence="9" id="KW-0969">Cilium</keyword>
<reference evidence="9" key="1">
    <citation type="journal article" date="2014" name="PLoS ONE">
        <title>Worldwide Occurrence of Integrative Conjugative Element Encoding Multidrug Resistance Determinants in Epidemic Vibrio cholerae O1.</title>
        <authorList>
            <person name="Marin M.A."/>
            <person name="Fonseca E.L."/>
            <person name="Andrade B.N."/>
            <person name="Cabral A.C."/>
            <person name="Vicente A.C."/>
        </authorList>
    </citation>
    <scope>NUCLEOTIDE SEQUENCE</scope>
    <source>
        <strain evidence="9">VC833</strain>
    </source>
</reference>
<evidence type="ECO:0000256" key="8">
    <source>
        <dbReference type="ARBA" id="ARBA00023163"/>
    </source>
</evidence>
<keyword evidence="1" id="KW-0963">Cytoplasm</keyword>
<protein>
    <submittedName>
        <fullName evidence="9">Flagellar transcriptional activator FlhC</fullName>
    </submittedName>
</protein>
<evidence type="ECO:0000256" key="4">
    <source>
        <dbReference type="ARBA" id="ARBA00022833"/>
    </source>
</evidence>
<keyword evidence="9" id="KW-0966">Cell projection</keyword>
<evidence type="ECO:0000256" key="7">
    <source>
        <dbReference type="ARBA" id="ARBA00023159"/>
    </source>
</evidence>
<evidence type="ECO:0000256" key="6">
    <source>
        <dbReference type="ARBA" id="ARBA00023125"/>
    </source>
</evidence>
<dbReference type="SUPFAM" id="SSF160930">
    <property type="entry name" value="FlhC-like"/>
    <property type="match status" value="1"/>
</dbReference>
<accession>A0A096XHM5</accession>
<keyword evidence="7" id="KW-0010">Activator</keyword>
<dbReference type="Pfam" id="PF05280">
    <property type="entry name" value="FlhC"/>
    <property type="match status" value="1"/>
</dbReference>
<evidence type="ECO:0000256" key="5">
    <source>
        <dbReference type="ARBA" id="ARBA00023015"/>
    </source>
</evidence>
<organism evidence="9">
    <name type="scientific">Vibrio cholerae VC833</name>
    <dbReference type="NCBI Taxonomy" id="1306408"/>
    <lineage>
        <taxon>Bacteria</taxon>
        <taxon>Pseudomonadati</taxon>
        <taxon>Pseudomonadota</taxon>
        <taxon>Gammaproteobacteria</taxon>
        <taxon>Vibrionales</taxon>
        <taxon>Vibrionaceae</taxon>
        <taxon>Vibrio</taxon>
    </lineage>
</organism>
<dbReference type="GO" id="GO:0046872">
    <property type="term" value="F:metal ion binding"/>
    <property type="evidence" value="ECO:0007669"/>
    <property type="project" value="UniProtKB-KW"/>
</dbReference>
<sequence>MIDNLSKSELFTRASLLIKYGFRTTIIALDTGLPIHIIRRLHKEVTGKSPCPGQLPESDAIVKSRRALVEGSLLMALYVNIGGDNVYKQLNIDALMKAYDAYLVARKEADLPAEIPWKKLTINEGWVLARDLRSQLASLHRCRCGSLYLTVSQQRIQLKCPVCEIMAEQTTRALFEN</sequence>